<evidence type="ECO:0000313" key="1">
    <source>
        <dbReference type="EMBL" id="QFZ28266.1"/>
    </source>
</evidence>
<accession>A0ACD0WLP2</accession>
<dbReference type="EMBL" id="CP038487">
    <property type="protein sequence ID" value="QFZ28266.1"/>
    <property type="molecule type" value="Genomic_DNA"/>
</dbReference>
<dbReference type="Proteomes" id="UP000326582">
    <property type="component" value="Chromosome 4"/>
</dbReference>
<protein>
    <submittedName>
        <fullName evidence="1">Uncharacterized protein</fullName>
    </submittedName>
</protein>
<proteinExistence type="predicted"/>
<keyword evidence="2" id="KW-1185">Reference proteome</keyword>
<gene>
    <name evidence="1" type="ORF">EJF14_40299</name>
</gene>
<sequence length="87" mass="10107">MVQTITKKDKEELLKGLRALKKRQIAFLVAEADRISKKCENKVARRLNNVSVTFQKVKLSQILQLERQHSPTLADFRKISQDTQNSR</sequence>
<reference evidence="2" key="1">
    <citation type="journal article" date="2019" name="MBio">
        <title>Comparative genomics for the elucidation of multidrug resistance (MDR) in Candida lusitaniae.</title>
        <authorList>
            <person name="Kannan A."/>
            <person name="Asner S.A."/>
            <person name="Trachsel E."/>
            <person name="Kelly S."/>
            <person name="Parker J."/>
            <person name="Sanglard D."/>
        </authorList>
    </citation>
    <scope>NUCLEOTIDE SEQUENCE [LARGE SCALE GENOMIC DNA]</scope>
    <source>
        <strain evidence="2">P1</strain>
    </source>
</reference>
<evidence type="ECO:0000313" key="2">
    <source>
        <dbReference type="Proteomes" id="UP000326582"/>
    </source>
</evidence>
<organism evidence="1 2">
    <name type="scientific">Clavispora lusitaniae</name>
    <name type="common">Candida lusitaniae</name>
    <dbReference type="NCBI Taxonomy" id="36911"/>
    <lineage>
        <taxon>Eukaryota</taxon>
        <taxon>Fungi</taxon>
        <taxon>Dikarya</taxon>
        <taxon>Ascomycota</taxon>
        <taxon>Saccharomycotina</taxon>
        <taxon>Pichiomycetes</taxon>
        <taxon>Metschnikowiaceae</taxon>
        <taxon>Clavispora</taxon>
    </lineage>
</organism>
<name>A0ACD0WLP2_CLALS</name>